<feature type="transmembrane region" description="Helical" evidence="17">
    <location>
        <begin position="129"/>
        <end position="149"/>
    </location>
</feature>
<dbReference type="OrthoDB" id="193139at2759"/>
<evidence type="ECO:0000256" key="14">
    <source>
        <dbReference type="ARBA" id="ARBA00038540"/>
    </source>
</evidence>
<evidence type="ECO:0000256" key="10">
    <source>
        <dbReference type="ARBA" id="ARBA00022989"/>
    </source>
</evidence>
<keyword evidence="13 17" id="KW-0472">Membrane</keyword>
<comment type="function">
    <text evidence="1">Conjugation of reduced glutathione to a wide number of exogenous and endogenous hydrophobic electrophiles.</text>
</comment>
<evidence type="ECO:0000256" key="17">
    <source>
        <dbReference type="SAM" id="Phobius"/>
    </source>
</evidence>
<feature type="transmembrane region" description="Helical" evidence="17">
    <location>
        <begin position="98"/>
        <end position="122"/>
    </location>
</feature>
<feature type="transmembrane region" description="Helical" evidence="17">
    <location>
        <begin position="18"/>
        <end position="36"/>
    </location>
</feature>
<keyword evidence="6" id="KW-0808">Transferase</keyword>
<gene>
    <name evidence="18" type="ORF">ILUMI_10386</name>
</gene>
<evidence type="ECO:0000256" key="3">
    <source>
        <dbReference type="ARBA" id="ARBA00004477"/>
    </source>
</evidence>
<dbReference type="GO" id="GO:0005789">
    <property type="term" value="C:endoplasmic reticulum membrane"/>
    <property type="evidence" value="ECO:0007669"/>
    <property type="project" value="UniProtKB-SubCell"/>
</dbReference>
<dbReference type="GO" id="GO:0005741">
    <property type="term" value="C:mitochondrial outer membrane"/>
    <property type="evidence" value="ECO:0007669"/>
    <property type="project" value="UniProtKB-SubCell"/>
</dbReference>
<dbReference type="GO" id="GO:0004364">
    <property type="term" value="F:glutathione transferase activity"/>
    <property type="evidence" value="ECO:0007669"/>
    <property type="project" value="UniProtKB-EC"/>
</dbReference>
<evidence type="ECO:0000256" key="12">
    <source>
        <dbReference type="ARBA" id="ARBA00023128"/>
    </source>
</evidence>
<dbReference type="Pfam" id="PF01124">
    <property type="entry name" value="MAPEG"/>
    <property type="match status" value="1"/>
</dbReference>
<comment type="subcellular location">
    <subcellularLocation>
        <location evidence="3">Endoplasmic reticulum membrane</location>
        <topology evidence="3">Multi-pass membrane protein</topology>
    </subcellularLocation>
    <subcellularLocation>
        <location evidence="2">Mitochondrion outer membrane</location>
    </subcellularLocation>
</comment>
<proteinExistence type="inferred from homology"/>
<organism evidence="18 19">
    <name type="scientific">Ignelater luminosus</name>
    <name type="common">Cucubano</name>
    <name type="synonym">Pyrophorus luminosus</name>
    <dbReference type="NCBI Taxonomy" id="2038154"/>
    <lineage>
        <taxon>Eukaryota</taxon>
        <taxon>Metazoa</taxon>
        <taxon>Ecdysozoa</taxon>
        <taxon>Arthropoda</taxon>
        <taxon>Hexapoda</taxon>
        <taxon>Insecta</taxon>
        <taxon>Pterygota</taxon>
        <taxon>Neoptera</taxon>
        <taxon>Endopterygota</taxon>
        <taxon>Coleoptera</taxon>
        <taxon>Polyphaga</taxon>
        <taxon>Elateriformia</taxon>
        <taxon>Elateroidea</taxon>
        <taxon>Elateridae</taxon>
        <taxon>Agrypninae</taxon>
        <taxon>Pyrophorini</taxon>
        <taxon>Ignelater</taxon>
    </lineage>
</organism>
<keyword evidence="11" id="KW-0007">Acetylation</keyword>
<dbReference type="FunFam" id="1.20.120.550:FF:000002">
    <property type="entry name" value="Microsomal glutathione S-transferase 1"/>
    <property type="match status" value="1"/>
</dbReference>
<evidence type="ECO:0000256" key="6">
    <source>
        <dbReference type="ARBA" id="ARBA00022679"/>
    </source>
</evidence>
<dbReference type="AlphaFoldDB" id="A0A8K0GDN8"/>
<name>A0A8K0GDN8_IGNLU</name>
<dbReference type="Proteomes" id="UP000801492">
    <property type="component" value="Unassembled WGS sequence"/>
</dbReference>
<keyword evidence="10 17" id="KW-1133">Transmembrane helix</keyword>
<dbReference type="PANTHER" id="PTHR10689">
    <property type="entry name" value="MICROSOMAL GLUTATHIONE S-TRANSFERASE 1"/>
    <property type="match status" value="1"/>
</dbReference>
<evidence type="ECO:0000313" key="19">
    <source>
        <dbReference type="Proteomes" id="UP000801492"/>
    </source>
</evidence>
<comment type="caution">
    <text evidence="18">The sequence shown here is derived from an EMBL/GenBank/DDBJ whole genome shotgun (WGS) entry which is preliminary data.</text>
</comment>
<evidence type="ECO:0000313" key="18">
    <source>
        <dbReference type="EMBL" id="KAF2895784.1"/>
    </source>
</evidence>
<dbReference type="Gene3D" id="1.20.120.550">
    <property type="entry name" value="Membrane associated eicosanoid/glutathione metabolism-like domain"/>
    <property type="match status" value="1"/>
</dbReference>
<evidence type="ECO:0000256" key="9">
    <source>
        <dbReference type="ARBA" id="ARBA00022824"/>
    </source>
</evidence>
<evidence type="ECO:0000256" key="5">
    <source>
        <dbReference type="ARBA" id="ARBA00012452"/>
    </source>
</evidence>
<evidence type="ECO:0000256" key="11">
    <source>
        <dbReference type="ARBA" id="ARBA00022990"/>
    </source>
</evidence>
<comment type="similarity">
    <text evidence="4">Belongs to the MAPEG family.</text>
</comment>
<accession>A0A8K0GDN8</accession>
<keyword evidence="12" id="KW-0496">Mitochondrion</keyword>
<dbReference type="InterPro" id="IPR023352">
    <property type="entry name" value="MAPEG-like_dom_sf"/>
</dbReference>
<dbReference type="InterPro" id="IPR040162">
    <property type="entry name" value="MGST1-like"/>
</dbReference>
<dbReference type="SUPFAM" id="SSF161084">
    <property type="entry name" value="MAPEG domain-like"/>
    <property type="match status" value="1"/>
</dbReference>
<keyword evidence="9" id="KW-0256">Endoplasmic reticulum</keyword>
<protein>
    <recommendedName>
        <fullName evidence="15">Microsomal glutathione S-transferase 1</fullName>
        <ecNumber evidence="5">2.5.1.18</ecNumber>
    </recommendedName>
</protein>
<comment type="catalytic activity">
    <reaction evidence="16">
        <text>RX + glutathione = an S-substituted glutathione + a halide anion + H(+)</text>
        <dbReference type="Rhea" id="RHEA:16437"/>
        <dbReference type="ChEBI" id="CHEBI:15378"/>
        <dbReference type="ChEBI" id="CHEBI:16042"/>
        <dbReference type="ChEBI" id="CHEBI:17792"/>
        <dbReference type="ChEBI" id="CHEBI:57925"/>
        <dbReference type="ChEBI" id="CHEBI:90779"/>
        <dbReference type="EC" id="2.5.1.18"/>
    </reaction>
    <physiologicalReaction direction="left-to-right" evidence="16">
        <dbReference type="Rhea" id="RHEA:16438"/>
    </physiologicalReaction>
</comment>
<evidence type="ECO:0000256" key="8">
    <source>
        <dbReference type="ARBA" id="ARBA00022787"/>
    </source>
</evidence>
<dbReference type="EC" id="2.5.1.18" evidence="5"/>
<dbReference type="EMBL" id="VTPC01005655">
    <property type="protein sequence ID" value="KAF2895784.1"/>
    <property type="molecule type" value="Genomic_DNA"/>
</dbReference>
<comment type="subunit">
    <text evidence="14">Homotrimer; The trimer binds only one molecule of glutathione.</text>
</comment>
<keyword evidence="8" id="KW-1000">Mitochondrion outer membrane</keyword>
<evidence type="ECO:0000256" key="16">
    <source>
        <dbReference type="ARBA" id="ARBA00049385"/>
    </source>
</evidence>
<evidence type="ECO:0000256" key="7">
    <source>
        <dbReference type="ARBA" id="ARBA00022692"/>
    </source>
</evidence>
<sequence>MGQTADLLSLNNELFKTYLFYSVVLMVKLILMAPLTGRQRYKNMAFANPEDADTNNVKVKTHDDVERVRRAHLNDLENIPAFIITSFAYILTNPEIEFATLLFKAFTAARFVHTFVYALYVVPQPARALSFFVGLLITLYMAFVSIYHFM</sequence>
<keyword evidence="19" id="KW-1185">Reference proteome</keyword>
<evidence type="ECO:0000256" key="4">
    <source>
        <dbReference type="ARBA" id="ARBA00010459"/>
    </source>
</evidence>
<evidence type="ECO:0000256" key="2">
    <source>
        <dbReference type="ARBA" id="ARBA00004294"/>
    </source>
</evidence>
<reference evidence="18" key="1">
    <citation type="submission" date="2019-08" db="EMBL/GenBank/DDBJ databases">
        <title>The genome of the North American firefly Photinus pyralis.</title>
        <authorList>
            <consortium name="Photinus pyralis genome working group"/>
            <person name="Fallon T.R."/>
            <person name="Sander Lower S.E."/>
            <person name="Weng J.-K."/>
        </authorList>
    </citation>
    <scope>NUCLEOTIDE SEQUENCE</scope>
    <source>
        <strain evidence="18">TRF0915ILg1</strain>
        <tissue evidence="18">Whole body</tissue>
    </source>
</reference>
<evidence type="ECO:0000256" key="1">
    <source>
        <dbReference type="ARBA" id="ARBA00003701"/>
    </source>
</evidence>
<dbReference type="PANTHER" id="PTHR10689:SF6">
    <property type="entry name" value="MICROSOMAL GLUTATHIONE S-TRANSFERASE 1"/>
    <property type="match status" value="1"/>
</dbReference>
<evidence type="ECO:0000256" key="13">
    <source>
        <dbReference type="ARBA" id="ARBA00023136"/>
    </source>
</evidence>
<keyword evidence="7 17" id="KW-0812">Transmembrane</keyword>
<evidence type="ECO:0000256" key="15">
    <source>
        <dbReference type="ARBA" id="ARBA00039397"/>
    </source>
</evidence>
<dbReference type="InterPro" id="IPR001129">
    <property type="entry name" value="Membr-assoc_MAPEG"/>
</dbReference>